<dbReference type="Pfam" id="PF00156">
    <property type="entry name" value="Pribosyltran"/>
    <property type="match status" value="1"/>
</dbReference>
<evidence type="ECO:0000256" key="1">
    <source>
        <dbReference type="ARBA" id="ARBA00008007"/>
    </source>
</evidence>
<organism evidence="3 4">
    <name type="scientific">Candidatus Dojkabacteria bacterium</name>
    <dbReference type="NCBI Taxonomy" id="2099670"/>
    <lineage>
        <taxon>Bacteria</taxon>
        <taxon>Candidatus Dojkabacteria</taxon>
    </lineage>
</organism>
<dbReference type="PANTHER" id="PTHR47505">
    <property type="entry name" value="DNA UTILIZATION PROTEIN YHGH"/>
    <property type="match status" value="1"/>
</dbReference>
<dbReference type="EMBL" id="JACFOF010000010">
    <property type="protein sequence ID" value="MBW7953948.1"/>
    <property type="molecule type" value="Genomic_DNA"/>
</dbReference>
<dbReference type="InterPro" id="IPR051910">
    <property type="entry name" value="ComF/GntX_DNA_util-trans"/>
</dbReference>
<feature type="domain" description="Phosphoribosyltransferase" evidence="2">
    <location>
        <begin position="149"/>
        <end position="194"/>
    </location>
</feature>
<name>A0A952AJK2_9BACT</name>
<evidence type="ECO:0000313" key="3">
    <source>
        <dbReference type="EMBL" id="MBW7953948.1"/>
    </source>
</evidence>
<comment type="similarity">
    <text evidence="1">Belongs to the ComF/GntX family.</text>
</comment>
<comment type="caution">
    <text evidence="3">The sequence shown here is derived from an EMBL/GenBank/DDBJ whole genome shotgun (WGS) entry which is preliminary data.</text>
</comment>
<dbReference type="PANTHER" id="PTHR47505:SF1">
    <property type="entry name" value="DNA UTILIZATION PROTEIN YHGH"/>
    <property type="match status" value="1"/>
</dbReference>
<gene>
    <name evidence="3" type="ORF">H3C67_04115</name>
</gene>
<dbReference type="InterPro" id="IPR029057">
    <property type="entry name" value="PRTase-like"/>
</dbReference>
<dbReference type="AlphaFoldDB" id="A0A952AJK2"/>
<dbReference type="Proteomes" id="UP000781173">
    <property type="component" value="Unassembled WGS sequence"/>
</dbReference>
<sequence>MFVFDILFSTLFPRTCRVCGKNNYWICPECRSNWQQPVVPNIDGFDIVLACVPYDNLAQKIMHDYKFNFYFDYAADIAFMMNTRLQAIDYDYLIPVPASNKRTKWRGFQHTELLCKHINIKKLNNVLIKTKDTRNQAELSKADRKRNLSNAFSLTGSDTIKDKRIVLVDDVCTTGSTLAECAQVLKTAGAKSVIGLVWTYTLENLS</sequence>
<dbReference type="SUPFAM" id="SSF53271">
    <property type="entry name" value="PRTase-like"/>
    <property type="match status" value="1"/>
</dbReference>
<dbReference type="Gene3D" id="3.40.50.2020">
    <property type="match status" value="1"/>
</dbReference>
<evidence type="ECO:0000313" key="4">
    <source>
        <dbReference type="Proteomes" id="UP000781173"/>
    </source>
</evidence>
<reference evidence="3" key="1">
    <citation type="journal article" date="2022" name="ISME J.">
        <title>A general approach to explore prokaryotic protein glycosylation reveals the unique surface layer modulation of an anammox bacterium.</title>
        <authorList>
            <person name="Pabst M."/>
            <person name="Grouzdev D.S."/>
            <person name="Lawson C.E."/>
            <person name="Kleikamp H.B.C."/>
            <person name="de Ram C."/>
            <person name="Louwen R."/>
            <person name="Lin Y.M."/>
            <person name="Lucker S."/>
            <person name="van Loosdrecht M.C.M."/>
            <person name="Laureni M."/>
        </authorList>
    </citation>
    <scope>NUCLEOTIDE SEQUENCE</scope>
    <source>
        <strain evidence="3">BROCD043</strain>
    </source>
</reference>
<dbReference type="InterPro" id="IPR000836">
    <property type="entry name" value="PRTase_dom"/>
</dbReference>
<dbReference type="CDD" id="cd06223">
    <property type="entry name" value="PRTases_typeI"/>
    <property type="match status" value="1"/>
</dbReference>
<proteinExistence type="inferred from homology"/>
<protein>
    <submittedName>
        <fullName evidence="3">ComF family protein</fullName>
    </submittedName>
</protein>
<evidence type="ECO:0000259" key="2">
    <source>
        <dbReference type="Pfam" id="PF00156"/>
    </source>
</evidence>
<accession>A0A952AJK2</accession>